<dbReference type="EMBL" id="CAJRAU010000002">
    <property type="protein sequence ID" value="CAG5068750.1"/>
    <property type="molecule type" value="Genomic_DNA"/>
</dbReference>
<evidence type="ECO:0000313" key="1">
    <source>
        <dbReference type="EMBL" id="CAG5068750.1"/>
    </source>
</evidence>
<evidence type="ECO:0008006" key="3">
    <source>
        <dbReference type="Google" id="ProtNLM"/>
    </source>
</evidence>
<name>A0ABM8UMS9_9BACT</name>
<protein>
    <recommendedName>
        <fullName evidence="3">Bacteriocin-protection protein, YdeI/OmpD-associated family</fullName>
    </recommendedName>
</protein>
<reference evidence="1 2" key="1">
    <citation type="submission" date="2021-04" db="EMBL/GenBank/DDBJ databases">
        <authorList>
            <person name="Rodrigo-Torres L."/>
            <person name="Arahal R. D."/>
            <person name="Lucena T."/>
        </authorList>
    </citation>
    <scope>NUCLEOTIDE SEQUENCE [LARGE SCALE GENOMIC DNA]</scope>
    <source>
        <strain evidence="1 2">CECT 9623</strain>
    </source>
</reference>
<evidence type="ECO:0000313" key="2">
    <source>
        <dbReference type="Proteomes" id="UP000679725"/>
    </source>
</evidence>
<dbReference type="Proteomes" id="UP000679725">
    <property type="component" value="Unassembled WGS sequence"/>
</dbReference>
<dbReference type="Pfam" id="PF13376">
    <property type="entry name" value="OmdA"/>
    <property type="match status" value="1"/>
</dbReference>
<organism evidence="1 2">
    <name type="scientific">Dyadobacter linearis</name>
    <dbReference type="NCBI Taxonomy" id="2823330"/>
    <lineage>
        <taxon>Bacteria</taxon>
        <taxon>Pseudomonadati</taxon>
        <taxon>Bacteroidota</taxon>
        <taxon>Cytophagia</taxon>
        <taxon>Cytophagales</taxon>
        <taxon>Spirosomataceae</taxon>
        <taxon>Dyadobacter</taxon>
    </lineage>
</organism>
<dbReference type="RefSeq" id="WP_215232884.1">
    <property type="nucleotide sequence ID" value="NZ_CAJRAU010000002.1"/>
</dbReference>
<gene>
    <name evidence="1" type="ORF">DYBT9623_01482</name>
</gene>
<sequence length="191" mass="21862">METKDGKEVIQAASANEWREWLDKNADTASVVYLVIYNKNSGVPSVGYAESVEHALCYGWIDSKTMKRDEQSVYQTFTKRKPVSNWAKSNKERVVRMTELGLMRPQGQAIIDLAKQNGSWEKLTDVENEVLADDLKHAFAKNKKAFENFTAFAPSARKFILQWIYAAKRPETREKRIRETVEKAAENLKVG</sequence>
<accession>A0ABM8UMS9</accession>
<proteinExistence type="predicted"/>
<keyword evidence="2" id="KW-1185">Reference proteome</keyword>
<comment type="caution">
    <text evidence="1">The sequence shown here is derived from an EMBL/GenBank/DDBJ whole genome shotgun (WGS) entry which is preliminary data.</text>
</comment>